<gene>
    <name evidence="1" type="ORF">L1987_13664</name>
</gene>
<keyword evidence="2" id="KW-1185">Reference proteome</keyword>
<sequence length="307" mass="35984">MEAPRIPKPKWTRKNNLFELAVEWQEGLYMSKFTGIKHMDNIFVVAFDTKPNNAYVFPSEASLMNKEFTNVKDIAMLQDLFRPRADGDFKRGDLNILPKILQMIAQTNVLPRMGDRNQIRQYEVTWENAHRKMIPHCRLITALMRTQNALDKNTYYMPKPHKLLELEKLSKTMWTYKKTRRRVLLRDRRTRQVLMGMVPNAPLLAPGEEEELLDSTDDEDNEGQEGVDGDNDEEEEEEGESTWGGHEFRPAAATHEFESQTMEAMIRSMSPLEYDGWMSITKIQWDQNSKENILAAERHEEMMKKQQ</sequence>
<evidence type="ECO:0000313" key="2">
    <source>
        <dbReference type="Proteomes" id="UP001056120"/>
    </source>
</evidence>
<protein>
    <submittedName>
        <fullName evidence="1">Uncharacterized protein</fullName>
    </submittedName>
</protein>
<reference evidence="1 2" key="2">
    <citation type="journal article" date="2022" name="Mol. Ecol. Resour.">
        <title>The genomes of chicory, endive, great burdock and yacon provide insights into Asteraceae paleo-polyploidization history and plant inulin production.</title>
        <authorList>
            <person name="Fan W."/>
            <person name="Wang S."/>
            <person name="Wang H."/>
            <person name="Wang A."/>
            <person name="Jiang F."/>
            <person name="Liu H."/>
            <person name="Zhao H."/>
            <person name="Xu D."/>
            <person name="Zhang Y."/>
        </authorList>
    </citation>
    <scope>NUCLEOTIDE SEQUENCE [LARGE SCALE GENOMIC DNA]</scope>
    <source>
        <strain evidence="2">cv. Yunnan</strain>
        <tissue evidence="1">Leaves</tissue>
    </source>
</reference>
<evidence type="ECO:0000313" key="1">
    <source>
        <dbReference type="EMBL" id="KAI3819812.1"/>
    </source>
</evidence>
<organism evidence="1 2">
    <name type="scientific">Smallanthus sonchifolius</name>
    <dbReference type="NCBI Taxonomy" id="185202"/>
    <lineage>
        <taxon>Eukaryota</taxon>
        <taxon>Viridiplantae</taxon>
        <taxon>Streptophyta</taxon>
        <taxon>Embryophyta</taxon>
        <taxon>Tracheophyta</taxon>
        <taxon>Spermatophyta</taxon>
        <taxon>Magnoliopsida</taxon>
        <taxon>eudicotyledons</taxon>
        <taxon>Gunneridae</taxon>
        <taxon>Pentapetalae</taxon>
        <taxon>asterids</taxon>
        <taxon>campanulids</taxon>
        <taxon>Asterales</taxon>
        <taxon>Asteraceae</taxon>
        <taxon>Asteroideae</taxon>
        <taxon>Heliantheae alliance</taxon>
        <taxon>Millerieae</taxon>
        <taxon>Smallanthus</taxon>
    </lineage>
</organism>
<accession>A0ACB9JI62</accession>
<name>A0ACB9JI62_9ASTR</name>
<dbReference type="EMBL" id="CM042021">
    <property type="protein sequence ID" value="KAI3819812.1"/>
    <property type="molecule type" value="Genomic_DNA"/>
</dbReference>
<reference evidence="2" key="1">
    <citation type="journal article" date="2022" name="Mol. Ecol. Resour.">
        <title>The genomes of chicory, endive, great burdock and yacon provide insights into Asteraceae palaeo-polyploidization history and plant inulin production.</title>
        <authorList>
            <person name="Fan W."/>
            <person name="Wang S."/>
            <person name="Wang H."/>
            <person name="Wang A."/>
            <person name="Jiang F."/>
            <person name="Liu H."/>
            <person name="Zhao H."/>
            <person name="Xu D."/>
            <person name="Zhang Y."/>
        </authorList>
    </citation>
    <scope>NUCLEOTIDE SEQUENCE [LARGE SCALE GENOMIC DNA]</scope>
    <source>
        <strain evidence="2">cv. Yunnan</strain>
    </source>
</reference>
<comment type="caution">
    <text evidence="1">The sequence shown here is derived from an EMBL/GenBank/DDBJ whole genome shotgun (WGS) entry which is preliminary data.</text>
</comment>
<proteinExistence type="predicted"/>
<dbReference type="Proteomes" id="UP001056120">
    <property type="component" value="Linkage Group LG04"/>
</dbReference>